<evidence type="ECO:0000256" key="2">
    <source>
        <dbReference type="ARBA" id="ARBA00022908"/>
    </source>
</evidence>
<name>A0A845BAG3_9PROT</name>
<comment type="caution">
    <text evidence="7">The sequence shown here is derived from an EMBL/GenBank/DDBJ whole genome shotgun (WGS) entry which is preliminary data.</text>
</comment>
<dbReference type="InterPro" id="IPR013762">
    <property type="entry name" value="Integrase-like_cat_sf"/>
</dbReference>
<evidence type="ECO:0000313" key="7">
    <source>
        <dbReference type="EMBL" id="MXP63150.1"/>
    </source>
</evidence>
<evidence type="ECO:0000256" key="5">
    <source>
        <dbReference type="SAM" id="Coils"/>
    </source>
</evidence>
<evidence type="ECO:0000313" key="8">
    <source>
        <dbReference type="Proteomes" id="UP000460715"/>
    </source>
</evidence>
<dbReference type="InterPro" id="IPR011010">
    <property type="entry name" value="DNA_brk_join_enz"/>
</dbReference>
<dbReference type="Pfam" id="PF20172">
    <property type="entry name" value="DUF6538"/>
    <property type="match status" value="1"/>
</dbReference>
<dbReference type="SUPFAM" id="SSF56349">
    <property type="entry name" value="DNA breaking-rejoining enzymes"/>
    <property type="match status" value="1"/>
</dbReference>
<dbReference type="PANTHER" id="PTHR30349">
    <property type="entry name" value="PHAGE INTEGRASE-RELATED"/>
    <property type="match status" value="1"/>
</dbReference>
<dbReference type="InterPro" id="IPR010998">
    <property type="entry name" value="Integrase_recombinase_N"/>
</dbReference>
<gene>
    <name evidence="7" type="ORF">E0493_07255</name>
</gene>
<dbReference type="GO" id="GO:0006310">
    <property type="term" value="P:DNA recombination"/>
    <property type="evidence" value="ECO:0007669"/>
    <property type="project" value="UniProtKB-KW"/>
</dbReference>
<dbReference type="InterPro" id="IPR002104">
    <property type="entry name" value="Integrase_catalytic"/>
</dbReference>
<keyword evidence="3" id="KW-0238">DNA-binding</keyword>
<dbReference type="EMBL" id="SNVJ01000005">
    <property type="protein sequence ID" value="MXP63150.1"/>
    <property type="molecule type" value="Genomic_DNA"/>
</dbReference>
<dbReference type="InterPro" id="IPR050090">
    <property type="entry name" value="Tyrosine_recombinase_XerCD"/>
</dbReference>
<dbReference type="InterPro" id="IPR046668">
    <property type="entry name" value="DUF6538"/>
</dbReference>
<proteinExistence type="inferred from homology"/>
<keyword evidence="2" id="KW-0229">DNA integration</keyword>
<keyword evidence="5" id="KW-0175">Coiled coil</keyword>
<reference evidence="7 8" key="1">
    <citation type="submission" date="2019-03" db="EMBL/GenBank/DDBJ databases">
        <title>Roseomonas sp. a novel Roseomonas species isolated from Sea whip Gorgonian.</title>
        <authorList>
            <person name="Li F."/>
            <person name="Pan X."/>
            <person name="Huang S."/>
            <person name="Li Z."/>
            <person name="Meng B."/>
        </authorList>
    </citation>
    <scope>NUCLEOTIDE SEQUENCE [LARGE SCALE GENOMIC DNA]</scope>
    <source>
        <strain evidence="7 8">M0104</strain>
    </source>
</reference>
<protein>
    <submittedName>
        <fullName evidence="7">Site-specific integrase</fullName>
    </submittedName>
</protein>
<keyword evidence="4" id="KW-0233">DNA recombination</keyword>
<dbReference type="CDD" id="cd01184">
    <property type="entry name" value="INT_C_like_1"/>
    <property type="match status" value="1"/>
</dbReference>
<dbReference type="Gene3D" id="1.10.150.130">
    <property type="match status" value="1"/>
</dbReference>
<dbReference type="PROSITE" id="PS51898">
    <property type="entry name" value="TYR_RECOMBINASE"/>
    <property type="match status" value="1"/>
</dbReference>
<comment type="similarity">
    <text evidence="1">Belongs to the 'phage' integrase family.</text>
</comment>
<dbReference type="RefSeq" id="WP_160936279.1">
    <property type="nucleotide sequence ID" value="NZ_SNVJ01000005.1"/>
</dbReference>
<accession>A0A845BAG3</accession>
<feature type="domain" description="Tyr recombinase" evidence="6">
    <location>
        <begin position="326"/>
        <end position="504"/>
    </location>
</feature>
<dbReference type="AlphaFoldDB" id="A0A845BAG3"/>
<evidence type="ECO:0000256" key="3">
    <source>
        <dbReference type="ARBA" id="ARBA00023125"/>
    </source>
</evidence>
<feature type="coiled-coil region" evidence="5">
    <location>
        <begin position="51"/>
        <end position="86"/>
    </location>
</feature>
<evidence type="ECO:0000256" key="1">
    <source>
        <dbReference type="ARBA" id="ARBA00008857"/>
    </source>
</evidence>
<dbReference type="PANTHER" id="PTHR30349:SF41">
    <property type="entry name" value="INTEGRASE_RECOMBINASE PROTEIN MJ0367-RELATED"/>
    <property type="match status" value="1"/>
</dbReference>
<dbReference type="Proteomes" id="UP000460715">
    <property type="component" value="Unassembled WGS sequence"/>
</dbReference>
<organism evidence="7 8">
    <name type="scientific">Teichococcus coralli</name>
    <dbReference type="NCBI Taxonomy" id="2545983"/>
    <lineage>
        <taxon>Bacteria</taxon>
        <taxon>Pseudomonadati</taxon>
        <taxon>Pseudomonadota</taxon>
        <taxon>Alphaproteobacteria</taxon>
        <taxon>Acetobacterales</taxon>
        <taxon>Roseomonadaceae</taxon>
        <taxon>Roseomonas</taxon>
    </lineage>
</organism>
<dbReference type="Pfam" id="PF00589">
    <property type="entry name" value="Phage_integrase"/>
    <property type="match status" value="1"/>
</dbReference>
<dbReference type="GO" id="GO:0003677">
    <property type="term" value="F:DNA binding"/>
    <property type="evidence" value="ECO:0007669"/>
    <property type="project" value="UniProtKB-KW"/>
</dbReference>
<evidence type="ECO:0000256" key="4">
    <source>
        <dbReference type="ARBA" id="ARBA00023172"/>
    </source>
</evidence>
<keyword evidence="8" id="KW-1185">Reference proteome</keyword>
<sequence>MKNLLQRNGFWYLRRSVPEPLRPSFSGKKDLWKSLGTQDRKEAERRFHDAMTKLNAEFQAAERAVNAEAEEAAQMASARADAALSKFTRLAGQLGLPNPTFAPADPSPENRDFIARALELGQLQSRPKSRSEAMAMIDQALEALALEREHGWTFAIGQDPDGEPIWGVPERYLDPLTHFLEEQFEATKRSLEAIRAQFQGAAANSPASGSVPLAGAEKAAKPGSLRSLVTVWTVQRTPARSSQADMNTALDRFERLNGPLPYGDVTTEHVRRFKDDLIRDTSIKNATKQKQWSMVRVLFTVAKDDGLLATDPFDQVKLGQLKDDAESREILTRDDLTKLFSSLEGEEWWLVRVALYTGARLGELCQLRKPDVTVEGGVTFLHIRDDAELGKTVKTRNSVRKVPVHRQLMADGFAEWAASRPQEQLFPFTSAVASKRLLRRFKAVGLGEGKVVHSLRHTFIGAARKVMEEDYRERITGHKSQRVSRTYGDYADLKAKIDLVEFGVEESASS</sequence>
<dbReference type="OrthoDB" id="9784724at2"/>
<dbReference type="Gene3D" id="1.10.443.10">
    <property type="entry name" value="Intergrase catalytic core"/>
    <property type="match status" value="1"/>
</dbReference>
<dbReference type="GO" id="GO:0015074">
    <property type="term" value="P:DNA integration"/>
    <property type="evidence" value="ECO:0007669"/>
    <property type="project" value="UniProtKB-KW"/>
</dbReference>
<evidence type="ECO:0000259" key="6">
    <source>
        <dbReference type="PROSITE" id="PS51898"/>
    </source>
</evidence>